<dbReference type="PROSITE" id="PS01129">
    <property type="entry name" value="PSI_RLU"/>
    <property type="match status" value="1"/>
</dbReference>
<gene>
    <name evidence="7" type="ORF">MARPO_0128s0017</name>
</gene>
<reference evidence="8" key="1">
    <citation type="journal article" date="2017" name="Cell">
        <title>Insights into land plant evolution garnered from the Marchantia polymorpha genome.</title>
        <authorList>
            <person name="Bowman J.L."/>
            <person name="Kohchi T."/>
            <person name="Yamato K.T."/>
            <person name="Jenkins J."/>
            <person name="Shu S."/>
            <person name="Ishizaki K."/>
            <person name="Yamaoka S."/>
            <person name="Nishihama R."/>
            <person name="Nakamura Y."/>
            <person name="Berger F."/>
            <person name="Adam C."/>
            <person name="Aki S.S."/>
            <person name="Althoff F."/>
            <person name="Araki T."/>
            <person name="Arteaga-Vazquez M.A."/>
            <person name="Balasubrmanian S."/>
            <person name="Barry K."/>
            <person name="Bauer D."/>
            <person name="Boehm C.R."/>
            <person name="Briginshaw L."/>
            <person name="Caballero-Perez J."/>
            <person name="Catarino B."/>
            <person name="Chen F."/>
            <person name="Chiyoda S."/>
            <person name="Chovatia M."/>
            <person name="Davies K.M."/>
            <person name="Delmans M."/>
            <person name="Demura T."/>
            <person name="Dierschke T."/>
            <person name="Dolan L."/>
            <person name="Dorantes-Acosta A.E."/>
            <person name="Eklund D.M."/>
            <person name="Florent S.N."/>
            <person name="Flores-Sandoval E."/>
            <person name="Fujiyama A."/>
            <person name="Fukuzawa H."/>
            <person name="Galik B."/>
            <person name="Grimanelli D."/>
            <person name="Grimwood J."/>
            <person name="Grossniklaus U."/>
            <person name="Hamada T."/>
            <person name="Haseloff J."/>
            <person name="Hetherington A.J."/>
            <person name="Higo A."/>
            <person name="Hirakawa Y."/>
            <person name="Hundley H.N."/>
            <person name="Ikeda Y."/>
            <person name="Inoue K."/>
            <person name="Inoue S.I."/>
            <person name="Ishida S."/>
            <person name="Jia Q."/>
            <person name="Kakita M."/>
            <person name="Kanazawa T."/>
            <person name="Kawai Y."/>
            <person name="Kawashima T."/>
            <person name="Kennedy M."/>
            <person name="Kinose K."/>
            <person name="Kinoshita T."/>
            <person name="Kohara Y."/>
            <person name="Koide E."/>
            <person name="Komatsu K."/>
            <person name="Kopischke S."/>
            <person name="Kubo M."/>
            <person name="Kyozuka J."/>
            <person name="Lagercrantz U."/>
            <person name="Lin S.S."/>
            <person name="Lindquist E."/>
            <person name="Lipzen A.M."/>
            <person name="Lu C.W."/>
            <person name="De Luna E."/>
            <person name="Martienssen R.A."/>
            <person name="Minamino N."/>
            <person name="Mizutani M."/>
            <person name="Mizutani M."/>
            <person name="Mochizuki N."/>
            <person name="Monte I."/>
            <person name="Mosher R."/>
            <person name="Nagasaki H."/>
            <person name="Nakagami H."/>
            <person name="Naramoto S."/>
            <person name="Nishitani K."/>
            <person name="Ohtani M."/>
            <person name="Okamoto T."/>
            <person name="Okumura M."/>
            <person name="Phillips J."/>
            <person name="Pollak B."/>
            <person name="Reinders A."/>
            <person name="Rovekamp M."/>
            <person name="Sano R."/>
            <person name="Sawa S."/>
            <person name="Schmid M.W."/>
            <person name="Shirakawa M."/>
            <person name="Solano R."/>
            <person name="Spunde A."/>
            <person name="Suetsugu N."/>
            <person name="Sugano S."/>
            <person name="Sugiyama A."/>
            <person name="Sun R."/>
            <person name="Suzuki Y."/>
            <person name="Takenaka M."/>
            <person name="Takezawa D."/>
            <person name="Tomogane H."/>
            <person name="Tsuzuki M."/>
            <person name="Ueda T."/>
            <person name="Umeda M."/>
            <person name="Ward J.M."/>
            <person name="Watanabe Y."/>
            <person name="Yazaki K."/>
            <person name="Yokoyama R."/>
            <person name="Yoshitake Y."/>
            <person name="Yotsui I."/>
            <person name="Zachgo S."/>
            <person name="Schmutz J."/>
        </authorList>
    </citation>
    <scope>NUCLEOTIDE SEQUENCE [LARGE SCALE GENOMIC DNA]</scope>
    <source>
        <strain evidence="8">Tak-1</strain>
    </source>
</reference>
<accession>A0A2R6W8L1</accession>
<keyword evidence="8" id="KW-1185">Reference proteome</keyword>
<dbReference type="OrthoDB" id="428658at2759"/>
<evidence type="ECO:0000259" key="6">
    <source>
        <dbReference type="Pfam" id="PF00849"/>
    </source>
</evidence>
<comment type="catalytic activity">
    <reaction evidence="1">
        <text>a uridine in RNA = a pseudouridine in RNA</text>
        <dbReference type="Rhea" id="RHEA:48348"/>
        <dbReference type="Rhea" id="RHEA-COMP:12068"/>
        <dbReference type="Rhea" id="RHEA-COMP:12069"/>
        <dbReference type="ChEBI" id="CHEBI:65314"/>
        <dbReference type="ChEBI" id="CHEBI:65315"/>
    </reaction>
</comment>
<keyword evidence="4" id="KW-0496">Mitochondrion</keyword>
<dbReference type="InterPro" id="IPR006145">
    <property type="entry name" value="PsdUridine_synth_RsuA/RluA"/>
</dbReference>
<dbReference type="CDD" id="cd02869">
    <property type="entry name" value="PseudoU_synth_RluA_like"/>
    <property type="match status" value="1"/>
</dbReference>
<evidence type="ECO:0000256" key="3">
    <source>
        <dbReference type="ARBA" id="ARBA00010876"/>
    </source>
</evidence>
<protein>
    <recommendedName>
        <fullName evidence="6">Pseudouridine synthase RsuA/RluA-like domain-containing protein</fullName>
    </recommendedName>
</protein>
<dbReference type="GO" id="GO:0000455">
    <property type="term" value="P:enzyme-directed rRNA pseudouridine synthesis"/>
    <property type="evidence" value="ECO:0000318"/>
    <property type="project" value="GO_Central"/>
</dbReference>
<dbReference type="Pfam" id="PF00849">
    <property type="entry name" value="PseudoU_synth_2"/>
    <property type="match status" value="1"/>
</dbReference>
<sequence length="511" mass="56737">MASRRVFSFSGWRAATANSSCPQFQDGLQQLLGFLIARHASSSAVLIEDKNLEKAPVTLEKWVELPPVPKAVPMRPTWGEKLSEADGSYEEDEKHEIEFGAHELTAVRWVAKCCPSVPNSLIQKLFRLRQIRQRTPQKNDGLTHLQLPNDRVDVQNKGGGLRRVSGKAIVEEGTLLYVPKSVFQLEKSELLKFQQKKTEHKPTPDEVSWLQSLVLHKDSQILVINKPPGLPVQGGSDVRRSLDSLMGNALRYDYSDGPKLVHRLDKETSGAMVLARTEESATFLHALFRNKTASASASSRTDDVTSSIGRSYMALVMGTPRKQQGRISASLIKMVVDKGNSEKILVADDESSAGAQVAITDYKVVGSSNYGCTWLELRPLTGRKHQLRVHCAEVLGTPVVGDFKYGWKSHRSWSEHHLLQNPDTWSLAEGFIVEGLNNSEAIGNLKKVKGSVMSKDPMLHLHCHELTIPDPARLLEMGRSQIDENDWAQNLRFVAPLPPHMAVSKSVLSVV</sequence>
<dbReference type="GO" id="GO:0003723">
    <property type="term" value="F:RNA binding"/>
    <property type="evidence" value="ECO:0007669"/>
    <property type="project" value="InterPro"/>
</dbReference>
<dbReference type="OMA" id="GRQAHQK"/>
<dbReference type="Proteomes" id="UP000244005">
    <property type="component" value="Unassembled WGS sequence"/>
</dbReference>
<proteinExistence type="inferred from homology"/>
<dbReference type="SUPFAM" id="SSF55120">
    <property type="entry name" value="Pseudouridine synthase"/>
    <property type="match status" value="1"/>
</dbReference>
<dbReference type="InterPro" id="IPR020103">
    <property type="entry name" value="PsdUridine_synth_cat_dom_sf"/>
</dbReference>
<feature type="domain" description="Pseudouridine synthase RsuA/RluA-like" evidence="6">
    <location>
        <begin position="221"/>
        <end position="392"/>
    </location>
</feature>
<dbReference type="InterPro" id="IPR006224">
    <property type="entry name" value="PsdUridine_synth_RluA-like_CS"/>
</dbReference>
<evidence type="ECO:0000256" key="5">
    <source>
        <dbReference type="ARBA" id="ARBA00023235"/>
    </source>
</evidence>
<organism evidence="7 8">
    <name type="scientific">Marchantia polymorpha</name>
    <name type="common">Common liverwort</name>
    <name type="synonym">Marchantia aquatica</name>
    <dbReference type="NCBI Taxonomy" id="3197"/>
    <lineage>
        <taxon>Eukaryota</taxon>
        <taxon>Viridiplantae</taxon>
        <taxon>Streptophyta</taxon>
        <taxon>Embryophyta</taxon>
        <taxon>Marchantiophyta</taxon>
        <taxon>Marchantiopsida</taxon>
        <taxon>Marchantiidae</taxon>
        <taxon>Marchantiales</taxon>
        <taxon>Marchantiaceae</taxon>
        <taxon>Marchantia</taxon>
    </lineage>
</organism>
<evidence type="ECO:0000313" key="7">
    <source>
        <dbReference type="EMBL" id="PTQ30194.1"/>
    </source>
</evidence>
<keyword evidence="5" id="KW-0413">Isomerase</keyword>
<dbReference type="EMBL" id="KZ772800">
    <property type="protein sequence ID" value="PTQ30194.1"/>
    <property type="molecule type" value="Genomic_DNA"/>
</dbReference>
<dbReference type="InterPro" id="IPR050188">
    <property type="entry name" value="RluA_PseudoU_synthase"/>
</dbReference>
<dbReference type="Gene3D" id="3.30.2350.10">
    <property type="entry name" value="Pseudouridine synthase"/>
    <property type="match status" value="1"/>
</dbReference>
<dbReference type="Gramene" id="Mp2g19020.1">
    <property type="protein sequence ID" value="Mp2g19020.1.cds"/>
    <property type="gene ID" value="Mp2g19020"/>
</dbReference>
<comment type="subcellular location">
    <subcellularLocation>
        <location evidence="2">Mitochondrion</location>
    </subcellularLocation>
</comment>
<name>A0A2R6W8L1_MARPO</name>
<dbReference type="PANTHER" id="PTHR21600:SF81">
    <property type="entry name" value="21S RRNA PSEUDOURIDINE(2819) SYNTHASE"/>
    <property type="match status" value="1"/>
</dbReference>
<comment type="similarity">
    <text evidence="3">Belongs to the pseudouridine synthase RluA family.</text>
</comment>
<evidence type="ECO:0000313" key="8">
    <source>
        <dbReference type="Proteomes" id="UP000244005"/>
    </source>
</evidence>
<dbReference type="AlphaFoldDB" id="A0A2R6W8L1"/>
<evidence type="ECO:0000256" key="2">
    <source>
        <dbReference type="ARBA" id="ARBA00004173"/>
    </source>
</evidence>
<dbReference type="GO" id="GO:0005739">
    <property type="term" value="C:mitochondrion"/>
    <property type="evidence" value="ECO:0007669"/>
    <property type="project" value="UniProtKB-SubCell"/>
</dbReference>
<evidence type="ECO:0000256" key="1">
    <source>
        <dbReference type="ARBA" id="ARBA00000073"/>
    </source>
</evidence>
<dbReference type="PANTHER" id="PTHR21600">
    <property type="entry name" value="MITOCHONDRIAL RNA PSEUDOURIDINE SYNTHASE"/>
    <property type="match status" value="1"/>
</dbReference>
<dbReference type="GO" id="GO:0009982">
    <property type="term" value="F:pseudouridine synthase activity"/>
    <property type="evidence" value="ECO:0000318"/>
    <property type="project" value="GO_Central"/>
</dbReference>
<evidence type="ECO:0000256" key="4">
    <source>
        <dbReference type="ARBA" id="ARBA00023128"/>
    </source>
</evidence>